<sequence length="1001" mass="112070">MPPIGFQCLSLNSVSFQCHPAYPIAFHCILFHFVASQCLPVYPIAFCCIPVHECPPVYPNASHCIPVPPSASNCVPLHPIASHGLPLCPSASPCISLYPIASQRLPAFAIASQCLPAHPIAFHCIPLHHKSLPTYPIAFQHILLPPIASHHIPLHPSASQSIPLHYNTSYCFPFHSNIPHCIPLHLSVLQHIPLHLSASQCIPLHPFDFYCIPLHPNISYCIPVLPSVPTASLWLLLHPIASQRIPLHPIASQRFPFDPSVSHCIPLHPSVSHCIPLPTIASHLLSILPGIHVLGSVHGLIGSGVPMWYPLEPPLCVPTVSVAHITSVRRGHHSEGLRRYGRAIPEQNCFTITFEGGRRSLDLGARDEDVVLSWVRGLRTLRGRLQGMSQRERLEHWIHGMLQRADKDKDNRMCFQEVQIMLRMANIHMDNAYAHQLFKECDHSGDGRLEDRELEDFCRRLLRRPELEELFGRYSGEDCVLSAEELRDFLKDQGEEGTLHQACAIICAHELNEKARQQELMTLDGFTMYLLSAAGDILNQEHTQVHQDMSQPLCHYFISSSHNTYLTRNQIGGTSSTEAYVRALMMGCRCVELDCWEGPDGEPLICHGHAFTSKILFRDVIEAIRDHAFKRSPYPVILSLENHCGVEQQATMARHMKAILGDMLLTQPLEGQDPSVLPSPEQLKGKVLVKGKKLLELQREPCGVISILDEEEEEETEDEDRLQAKDASHVAPELSAMVVYCQATPFPGLAQALQHPRPYEMSSFSERKARKLIKEAGPSFVRYTSQQLSRVYPLGLKMTSSNYNPQEMWNVGCQLVALNFQTPGYEMDLNTGRFLGNGGCGYVLKPQFLRSPHSCSPRPLMLRIRVITAQQLPKLNREKLSSIVDPFVRVEIYGVTADCSKQQTAYRSNNGDPIVVPIPHSAGFNPRWEETLTFQLQVPELALVRFVVEDHDSTSCNDFVGQFTLPLGSMREGYRHVHLLSKDGASLSPATLFVHVTCKRP</sequence>
<dbReference type="FunFam" id="3.20.20.190:FF:000026">
    <property type="entry name" value="Phosphoinositide phospholipase C"/>
    <property type="match status" value="1"/>
</dbReference>
<evidence type="ECO:0000256" key="2">
    <source>
        <dbReference type="ARBA" id="ARBA00022490"/>
    </source>
</evidence>
<evidence type="ECO:0000256" key="4">
    <source>
        <dbReference type="ARBA" id="ARBA00022837"/>
    </source>
</evidence>
<keyword evidence="7" id="KW-0807">Transducer</keyword>
<feature type="domain" description="EF-hand" evidence="13">
    <location>
        <begin position="429"/>
        <end position="464"/>
    </location>
</feature>
<dbReference type="FunFam" id="1.10.238.10:FF:000005">
    <property type="entry name" value="Phosphoinositide phospholipase C"/>
    <property type="match status" value="1"/>
</dbReference>
<keyword evidence="4" id="KW-0106">Calcium</keyword>
<dbReference type="InterPro" id="IPR035892">
    <property type="entry name" value="C2_domain_sf"/>
</dbReference>
<protein>
    <recommendedName>
        <fullName evidence="10">Phosphoinositide phospholipase C</fullName>
        <ecNumber evidence="10">3.1.4.11</ecNumber>
    </recommendedName>
</protein>
<dbReference type="GO" id="GO:0016042">
    <property type="term" value="P:lipid catabolic process"/>
    <property type="evidence" value="ECO:0007669"/>
    <property type="project" value="UniProtKB-KW"/>
</dbReference>
<dbReference type="InterPro" id="IPR039504">
    <property type="entry name" value="PLC-delta3_EF-hand"/>
</dbReference>
<evidence type="ECO:0000259" key="13">
    <source>
        <dbReference type="PROSITE" id="PS50222"/>
    </source>
</evidence>
<evidence type="ECO:0000256" key="8">
    <source>
        <dbReference type="ARBA" id="ARBA00023674"/>
    </source>
</evidence>
<keyword evidence="2" id="KW-0963">Cytoplasm</keyword>
<feature type="domain" description="C2" evidence="11">
    <location>
        <begin position="844"/>
        <end position="981"/>
    </location>
</feature>
<keyword evidence="5 10" id="KW-0442">Lipid degradation</keyword>
<dbReference type="PROSITE" id="PS00018">
    <property type="entry name" value="EF_HAND_1"/>
    <property type="match status" value="2"/>
</dbReference>
<evidence type="ECO:0000259" key="11">
    <source>
        <dbReference type="PROSITE" id="PS50004"/>
    </source>
</evidence>
<dbReference type="PROSITE" id="PS50007">
    <property type="entry name" value="PIPLC_X_DOMAIN"/>
    <property type="match status" value="1"/>
</dbReference>
<evidence type="ECO:0000313" key="14">
    <source>
        <dbReference type="Ensembl" id="ENSCJPP00005024088.1"/>
    </source>
</evidence>
<dbReference type="EC" id="3.1.4.11" evidence="10"/>
<dbReference type="InterPro" id="IPR017946">
    <property type="entry name" value="PLC-like_Pdiesterase_TIM-brl"/>
</dbReference>
<dbReference type="SMART" id="SM00149">
    <property type="entry name" value="PLCYc"/>
    <property type="match status" value="1"/>
</dbReference>
<dbReference type="InterPro" id="IPR002048">
    <property type="entry name" value="EF_hand_dom"/>
</dbReference>
<keyword evidence="6 10" id="KW-0443">Lipid metabolism</keyword>
<dbReference type="Gene3D" id="2.30.29.30">
    <property type="entry name" value="Pleckstrin-homology domain (PH domain)/Phosphotyrosine-binding domain (PTB)"/>
    <property type="match status" value="1"/>
</dbReference>
<dbReference type="InterPro" id="IPR000008">
    <property type="entry name" value="C2_dom"/>
</dbReference>
<dbReference type="SMART" id="SM00239">
    <property type="entry name" value="C2"/>
    <property type="match status" value="1"/>
</dbReference>
<comment type="subcellular location">
    <subcellularLocation>
        <location evidence="1">Cytoplasm</location>
    </subcellularLocation>
</comment>
<organism evidence="14 15">
    <name type="scientific">Coturnix japonica</name>
    <name type="common">Japanese quail</name>
    <name type="synonym">Coturnix coturnix japonica</name>
    <dbReference type="NCBI Taxonomy" id="93934"/>
    <lineage>
        <taxon>Eukaryota</taxon>
        <taxon>Metazoa</taxon>
        <taxon>Chordata</taxon>
        <taxon>Craniata</taxon>
        <taxon>Vertebrata</taxon>
        <taxon>Euteleostomi</taxon>
        <taxon>Archelosauria</taxon>
        <taxon>Archosauria</taxon>
        <taxon>Dinosauria</taxon>
        <taxon>Saurischia</taxon>
        <taxon>Theropoda</taxon>
        <taxon>Coelurosauria</taxon>
        <taxon>Aves</taxon>
        <taxon>Neognathae</taxon>
        <taxon>Galloanserae</taxon>
        <taxon>Galliformes</taxon>
        <taxon>Phasianidae</taxon>
        <taxon>Perdicinae</taxon>
        <taxon>Coturnix</taxon>
    </lineage>
</organism>
<dbReference type="Gene3D" id="2.60.40.150">
    <property type="entry name" value="C2 domain"/>
    <property type="match status" value="1"/>
</dbReference>
<feature type="domain" description="PI-PLC Y-box" evidence="12">
    <location>
        <begin position="734"/>
        <end position="850"/>
    </location>
</feature>
<evidence type="ECO:0000256" key="3">
    <source>
        <dbReference type="ARBA" id="ARBA00022723"/>
    </source>
</evidence>
<comment type="catalytic activity">
    <reaction evidence="8">
        <text>a 1,2-diacyl-sn-glycero-3-phospho-(1D-myo-inositol-4,5-bisphosphate) + H2O = 1D-myo-inositol 1,4,5-trisphosphate + a 1,2-diacyl-sn-glycerol + H(+)</text>
        <dbReference type="Rhea" id="RHEA:33179"/>
        <dbReference type="ChEBI" id="CHEBI:15377"/>
        <dbReference type="ChEBI" id="CHEBI:15378"/>
        <dbReference type="ChEBI" id="CHEBI:17815"/>
        <dbReference type="ChEBI" id="CHEBI:58456"/>
        <dbReference type="ChEBI" id="CHEBI:203600"/>
        <dbReference type="EC" id="3.1.4.11"/>
    </reaction>
    <physiologicalReaction direction="left-to-right" evidence="8">
        <dbReference type="Rhea" id="RHEA:33180"/>
    </physiologicalReaction>
</comment>
<dbReference type="SUPFAM" id="SSF49562">
    <property type="entry name" value="C2 domain (Calcium/lipid-binding domain, CaLB)"/>
    <property type="match status" value="1"/>
</dbReference>
<dbReference type="AlphaFoldDB" id="A0A8C2U8H8"/>
<feature type="domain" description="EF-hand" evidence="13">
    <location>
        <begin position="393"/>
        <end position="428"/>
    </location>
</feature>
<dbReference type="GO" id="GO:0035556">
    <property type="term" value="P:intracellular signal transduction"/>
    <property type="evidence" value="ECO:0007669"/>
    <property type="project" value="InterPro"/>
</dbReference>
<reference evidence="14" key="3">
    <citation type="submission" date="2025-09" db="UniProtKB">
        <authorList>
            <consortium name="Ensembl"/>
        </authorList>
    </citation>
    <scope>IDENTIFICATION</scope>
</reference>
<dbReference type="SUPFAM" id="SSF51695">
    <property type="entry name" value="PLC-like phosphodiesterases"/>
    <property type="match status" value="1"/>
</dbReference>
<dbReference type="Gene3D" id="1.10.238.10">
    <property type="entry name" value="EF-hand"/>
    <property type="match status" value="2"/>
</dbReference>
<dbReference type="Ensembl" id="ENSCJPT00005032884.1">
    <property type="protein sequence ID" value="ENSCJPP00005024088.1"/>
    <property type="gene ID" value="ENSCJPG00005019032.1"/>
</dbReference>
<dbReference type="PRINTS" id="PR00390">
    <property type="entry name" value="PHPHLIPASEC"/>
</dbReference>
<dbReference type="Gene3D" id="3.20.20.190">
    <property type="entry name" value="Phosphatidylinositol (PI) phosphodiesterase"/>
    <property type="match status" value="1"/>
</dbReference>
<dbReference type="SUPFAM" id="SSF47473">
    <property type="entry name" value="EF-hand"/>
    <property type="match status" value="1"/>
</dbReference>
<evidence type="ECO:0000256" key="7">
    <source>
        <dbReference type="ARBA" id="ARBA00023224"/>
    </source>
</evidence>
<comment type="function">
    <text evidence="9">Hydrolyzes the phosphatidylinositol 4,5-bisphosphate (PIP2) to generate 2 second messenger molecules diacylglycerol (DAG) and inositol 1,4,5-trisphosphate (IP3). DAG mediates the activation of protein kinase C (PKC), while IP3 releases Ca(2+) from intracellular stores. Essential for trophoblast and placental development. May participate in cytokinesis by hydrolyzing PIP2 at the cleavage furrow. Regulates neurite outgrowth through the inhibition of RhoA/Rho kinase signaling.</text>
</comment>
<dbReference type="FunFam" id="1.10.238.10:FF:000071">
    <property type="entry name" value="Phosphoinositide phospholipase C"/>
    <property type="match status" value="1"/>
</dbReference>
<dbReference type="InterPro" id="IPR011993">
    <property type="entry name" value="PH-like_dom_sf"/>
</dbReference>
<dbReference type="GO" id="GO:0042127">
    <property type="term" value="P:regulation of cell population proliferation"/>
    <property type="evidence" value="ECO:0007669"/>
    <property type="project" value="Ensembl"/>
</dbReference>
<dbReference type="GO" id="GO:0005737">
    <property type="term" value="C:cytoplasm"/>
    <property type="evidence" value="ECO:0007669"/>
    <property type="project" value="UniProtKB-SubCell"/>
</dbReference>
<reference evidence="14" key="1">
    <citation type="submission" date="2015-11" db="EMBL/GenBank/DDBJ databases">
        <authorList>
            <consortium name="International Coturnix japonica Genome Analysis Consortium"/>
            <person name="Warren W."/>
            <person name="Burt D.W."/>
            <person name="Antin P.B."/>
            <person name="Lanford R."/>
            <person name="Gros J."/>
            <person name="Wilson R.K."/>
        </authorList>
    </citation>
    <scope>NUCLEOTIDE SEQUENCE [LARGE SCALE GENOMIC DNA]</scope>
</reference>
<evidence type="ECO:0000256" key="10">
    <source>
        <dbReference type="RuleBase" id="RU361133"/>
    </source>
</evidence>
<name>A0A8C2U8H8_COTJA</name>
<evidence type="ECO:0000256" key="9">
    <source>
        <dbReference type="ARBA" id="ARBA00055041"/>
    </source>
</evidence>
<dbReference type="GO" id="GO:0005886">
    <property type="term" value="C:plasma membrane"/>
    <property type="evidence" value="ECO:0007669"/>
    <property type="project" value="TreeGrafter"/>
</dbReference>
<keyword evidence="3" id="KW-0479">Metal-binding</keyword>
<gene>
    <name evidence="14" type="primary">PLCD3</name>
</gene>
<dbReference type="Pfam" id="PF00388">
    <property type="entry name" value="PI-PLC-X"/>
    <property type="match status" value="1"/>
</dbReference>
<dbReference type="Pfam" id="PF00387">
    <property type="entry name" value="PI-PLC-Y"/>
    <property type="match status" value="1"/>
</dbReference>
<dbReference type="Pfam" id="PF00168">
    <property type="entry name" value="C2"/>
    <property type="match status" value="1"/>
</dbReference>
<dbReference type="PANTHER" id="PTHR10336:SF33">
    <property type="entry name" value="1-PHOSPHATIDYLINOSITOL 4,5-BISPHOSPHATE PHOSPHODIESTERASE DELTA-3"/>
    <property type="match status" value="1"/>
</dbReference>
<evidence type="ECO:0000313" key="15">
    <source>
        <dbReference type="Proteomes" id="UP000694412"/>
    </source>
</evidence>
<dbReference type="GeneTree" id="ENSGT00940000156993"/>
<dbReference type="InterPro" id="IPR000909">
    <property type="entry name" value="PLipase_C_PInositol-sp_X_dom"/>
</dbReference>
<dbReference type="Pfam" id="PF14788">
    <property type="entry name" value="EF-hand_10"/>
    <property type="match status" value="1"/>
</dbReference>
<evidence type="ECO:0000256" key="6">
    <source>
        <dbReference type="ARBA" id="ARBA00023098"/>
    </source>
</evidence>
<dbReference type="PROSITE" id="PS50004">
    <property type="entry name" value="C2"/>
    <property type="match status" value="1"/>
</dbReference>
<dbReference type="GO" id="GO:0001525">
    <property type="term" value="P:angiogenesis"/>
    <property type="evidence" value="ECO:0007669"/>
    <property type="project" value="Ensembl"/>
</dbReference>
<evidence type="ECO:0000256" key="5">
    <source>
        <dbReference type="ARBA" id="ARBA00022963"/>
    </source>
</evidence>
<accession>A0A8C2U8H8</accession>
<dbReference type="InterPro" id="IPR018247">
    <property type="entry name" value="EF_Hand_1_Ca_BS"/>
</dbReference>
<dbReference type="SUPFAM" id="SSF50729">
    <property type="entry name" value="PH domain-like"/>
    <property type="match status" value="1"/>
</dbReference>
<dbReference type="SMART" id="SM00148">
    <property type="entry name" value="PLCXc"/>
    <property type="match status" value="1"/>
</dbReference>
<keyword evidence="10" id="KW-0378">Hydrolase</keyword>
<dbReference type="CDD" id="cd00275">
    <property type="entry name" value="C2_PLC_like"/>
    <property type="match status" value="1"/>
</dbReference>
<dbReference type="PANTHER" id="PTHR10336">
    <property type="entry name" value="PHOSPHOINOSITIDE-SPECIFIC PHOSPHOLIPASE C FAMILY PROTEIN"/>
    <property type="match status" value="1"/>
</dbReference>
<dbReference type="InterPro" id="IPR011992">
    <property type="entry name" value="EF-hand-dom_pair"/>
</dbReference>
<dbReference type="FunFam" id="2.60.40.150:FF:000058">
    <property type="entry name" value="Phosphoinositide phospholipase C"/>
    <property type="match status" value="1"/>
</dbReference>
<dbReference type="PROSITE" id="PS50008">
    <property type="entry name" value="PIPLC_Y_DOMAIN"/>
    <property type="match status" value="1"/>
</dbReference>
<evidence type="ECO:0000256" key="1">
    <source>
        <dbReference type="ARBA" id="ARBA00004496"/>
    </source>
</evidence>
<proteinExistence type="predicted"/>
<dbReference type="PROSITE" id="PS50222">
    <property type="entry name" value="EF_HAND_2"/>
    <property type="match status" value="2"/>
</dbReference>
<dbReference type="Proteomes" id="UP000694412">
    <property type="component" value="Chromosome 27"/>
</dbReference>
<dbReference type="GO" id="GO:0004435">
    <property type="term" value="F:phosphatidylinositol-4,5-bisphosphate phospholipase C activity"/>
    <property type="evidence" value="ECO:0007669"/>
    <property type="project" value="UniProtKB-EC"/>
</dbReference>
<dbReference type="InterPro" id="IPR001192">
    <property type="entry name" value="PI-PLC_fam"/>
</dbReference>
<reference evidence="14" key="2">
    <citation type="submission" date="2025-08" db="UniProtKB">
        <authorList>
            <consortium name="Ensembl"/>
        </authorList>
    </citation>
    <scope>IDENTIFICATION</scope>
</reference>
<dbReference type="InterPro" id="IPR001711">
    <property type="entry name" value="PLipase_C_Pinositol-sp_Y"/>
</dbReference>
<evidence type="ECO:0000259" key="12">
    <source>
        <dbReference type="PROSITE" id="PS50008"/>
    </source>
</evidence>
<keyword evidence="15" id="KW-1185">Reference proteome</keyword>
<dbReference type="GO" id="GO:0005509">
    <property type="term" value="F:calcium ion binding"/>
    <property type="evidence" value="ECO:0007669"/>
    <property type="project" value="InterPro"/>
</dbReference>